<protein>
    <submittedName>
        <fullName evidence="6">Helix-turn-helix domain-containing protein</fullName>
    </submittedName>
</protein>
<feature type="region of interest" description="Disordered" evidence="4">
    <location>
        <begin position="245"/>
        <end position="281"/>
    </location>
</feature>
<gene>
    <name evidence="6" type="ORF">ACFQKB_45290</name>
</gene>
<reference evidence="7" key="1">
    <citation type="journal article" date="2019" name="Int. J. Syst. Evol. Microbiol.">
        <title>The Global Catalogue of Microorganisms (GCM) 10K type strain sequencing project: providing services to taxonomists for standard genome sequencing and annotation.</title>
        <authorList>
            <consortium name="The Broad Institute Genomics Platform"/>
            <consortium name="The Broad Institute Genome Sequencing Center for Infectious Disease"/>
            <person name="Wu L."/>
            <person name="Ma J."/>
        </authorList>
    </citation>
    <scope>NUCLEOTIDE SEQUENCE [LARGE SCALE GENOMIC DNA]</scope>
    <source>
        <strain evidence="7">JCM 3369</strain>
    </source>
</reference>
<accession>A0ABW2CYY2</accession>
<dbReference type="SUPFAM" id="SSF46689">
    <property type="entry name" value="Homeodomain-like"/>
    <property type="match status" value="2"/>
</dbReference>
<comment type="caution">
    <text evidence="6">The sequence shown here is derived from an EMBL/GenBank/DDBJ whole genome shotgun (WGS) entry which is preliminary data.</text>
</comment>
<dbReference type="PROSITE" id="PS00041">
    <property type="entry name" value="HTH_ARAC_FAMILY_1"/>
    <property type="match status" value="1"/>
</dbReference>
<feature type="domain" description="HTH araC/xylS-type" evidence="5">
    <location>
        <begin position="5"/>
        <end position="103"/>
    </location>
</feature>
<dbReference type="InterPro" id="IPR020449">
    <property type="entry name" value="Tscrpt_reg_AraC-type_HTH"/>
</dbReference>
<dbReference type="InterPro" id="IPR009057">
    <property type="entry name" value="Homeodomain-like_sf"/>
</dbReference>
<keyword evidence="7" id="KW-1185">Reference proteome</keyword>
<evidence type="ECO:0000256" key="3">
    <source>
        <dbReference type="ARBA" id="ARBA00023163"/>
    </source>
</evidence>
<evidence type="ECO:0000313" key="6">
    <source>
        <dbReference type="EMBL" id="MFC6887047.1"/>
    </source>
</evidence>
<evidence type="ECO:0000313" key="7">
    <source>
        <dbReference type="Proteomes" id="UP001596380"/>
    </source>
</evidence>
<feature type="region of interest" description="Disordered" evidence="4">
    <location>
        <begin position="186"/>
        <end position="216"/>
    </location>
</feature>
<name>A0ABW2CYY2_9ACTN</name>
<feature type="non-terminal residue" evidence="6">
    <location>
        <position position="281"/>
    </location>
</feature>
<dbReference type="Gene3D" id="1.10.10.60">
    <property type="entry name" value="Homeodomain-like"/>
    <property type="match status" value="2"/>
</dbReference>
<dbReference type="PROSITE" id="PS01124">
    <property type="entry name" value="HTH_ARAC_FAMILY_2"/>
    <property type="match status" value="1"/>
</dbReference>
<dbReference type="PANTHER" id="PTHR43280">
    <property type="entry name" value="ARAC-FAMILY TRANSCRIPTIONAL REGULATOR"/>
    <property type="match status" value="1"/>
</dbReference>
<sequence>MNSIERTIEAMQRNLSEQITVDDMARVAMFSKFYFTRIFRDSTGLSPGKFLSALRLQEAKRLLTATSLSIAEISNRVGYSSVGTFSSRFKTNVGVAPTVYRATGGLTPEPGGDREGAAPSGTATVLGDVSAPGGRQAPVFIGLFPEPMPRGTPASCTVRHGQGPFTLTDVPQGTWHLLVYSPPLQPDAARGRSEEERGPSIGSTGPIDIRADTRRVTSADVRLRPITPFDPPLLPMPFGPPVVVAPRGPAMSGRRSAGPRHPAERPVPAGRSGRPAPAARG</sequence>
<evidence type="ECO:0000256" key="1">
    <source>
        <dbReference type="ARBA" id="ARBA00023015"/>
    </source>
</evidence>
<dbReference type="Pfam" id="PF12833">
    <property type="entry name" value="HTH_18"/>
    <property type="match status" value="1"/>
</dbReference>
<dbReference type="InterPro" id="IPR018062">
    <property type="entry name" value="HTH_AraC-typ_CS"/>
</dbReference>
<dbReference type="EMBL" id="JBHSXS010000067">
    <property type="protein sequence ID" value="MFC6887047.1"/>
    <property type="molecule type" value="Genomic_DNA"/>
</dbReference>
<organism evidence="6 7">
    <name type="scientific">Actinomadura yumaensis</name>
    <dbReference type="NCBI Taxonomy" id="111807"/>
    <lineage>
        <taxon>Bacteria</taxon>
        <taxon>Bacillati</taxon>
        <taxon>Actinomycetota</taxon>
        <taxon>Actinomycetes</taxon>
        <taxon>Streptosporangiales</taxon>
        <taxon>Thermomonosporaceae</taxon>
        <taxon>Actinomadura</taxon>
    </lineage>
</organism>
<evidence type="ECO:0000256" key="2">
    <source>
        <dbReference type="ARBA" id="ARBA00023125"/>
    </source>
</evidence>
<dbReference type="SMART" id="SM00342">
    <property type="entry name" value="HTH_ARAC"/>
    <property type="match status" value="1"/>
</dbReference>
<dbReference type="PRINTS" id="PR00032">
    <property type="entry name" value="HTHARAC"/>
</dbReference>
<dbReference type="PANTHER" id="PTHR43280:SF28">
    <property type="entry name" value="HTH-TYPE TRANSCRIPTIONAL ACTIVATOR RHAS"/>
    <property type="match status" value="1"/>
</dbReference>
<dbReference type="RefSeq" id="WP_378064164.1">
    <property type="nucleotide sequence ID" value="NZ_JBHSXS010000067.1"/>
</dbReference>
<dbReference type="Proteomes" id="UP001596380">
    <property type="component" value="Unassembled WGS sequence"/>
</dbReference>
<keyword evidence="2" id="KW-0238">DNA-binding</keyword>
<feature type="compositionally biased region" description="Basic and acidic residues" evidence="4">
    <location>
        <begin position="189"/>
        <end position="198"/>
    </location>
</feature>
<evidence type="ECO:0000259" key="5">
    <source>
        <dbReference type="PROSITE" id="PS01124"/>
    </source>
</evidence>
<keyword evidence="1" id="KW-0805">Transcription regulation</keyword>
<proteinExistence type="predicted"/>
<evidence type="ECO:0000256" key="4">
    <source>
        <dbReference type="SAM" id="MobiDB-lite"/>
    </source>
</evidence>
<keyword evidence="3" id="KW-0804">Transcription</keyword>
<feature type="compositionally biased region" description="Low complexity" evidence="4">
    <location>
        <begin position="266"/>
        <end position="281"/>
    </location>
</feature>
<dbReference type="InterPro" id="IPR018060">
    <property type="entry name" value="HTH_AraC"/>
</dbReference>